<proteinExistence type="predicted"/>
<dbReference type="AlphaFoldDB" id="A0A9N9I4B1"/>
<organism evidence="1 2">
    <name type="scientific">Racocetra fulgida</name>
    <dbReference type="NCBI Taxonomy" id="60492"/>
    <lineage>
        <taxon>Eukaryota</taxon>
        <taxon>Fungi</taxon>
        <taxon>Fungi incertae sedis</taxon>
        <taxon>Mucoromycota</taxon>
        <taxon>Glomeromycotina</taxon>
        <taxon>Glomeromycetes</taxon>
        <taxon>Diversisporales</taxon>
        <taxon>Gigasporaceae</taxon>
        <taxon>Racocetra</taxon>
    </lineage>
</organism>
<reference evidence="1" key="1">
    <citation type="submission" date="2021-06" db="EMBL/GenBank/DDBJ databases">
        <authorList>
            <person name="Kallberg Y."/>
            <person name="Tangrot J."/>
            <person name="Rosling A."/>
        </authorList>
    </citation>
    <scope>NUCLEOTIDE SEQUENCE</scope>
    <source>
        <strain evidence="1">IN212</strain>
    </source>
</reference>
<dbReference type="OrthoDB" id="204638at2759"/>
<accession>A0A9N9I4B1</accession>
<evidence type="ECO:0000313" key="2">
    <source>
        <dbReference type="Proteomes" id="UP000789396"/>
    </source>
</evidence>
<feature type="non-terminal residue" evidence="1">
    <location>
        <position position="88"/>
    </location>
</feature>
<protein>
    <submittedName>
        <fullName evidence="1">11111_t:CDS:1</fullName>
    </submittedName>
</protein>
<dbReference type="EMBL" id="CAJVPZ010024344">
    <property type="protein sequence ID" value="CAG8718860.1"/>
    <property type="molecule type" value="Genomic_DNA"/>
</dbReference>
<keyword evidence="2" id="KW-1185">Reference proteome</keyword>
<evidence type="ECO:0000313" key="1">
    <source>
        <dbReference type="EMBL" id="CAG8718860.1"/>
    </source>
</evidence>
<name>A0A9N9I4B1_9GLOM</name>
<comment type="caution">
    <text evidence="1">The sequence shown here is derived from an EMBL/GenBank/DDBJ whole genome shotgun (WGS) entry which is preliminary data.</text>
</comment>
<sequence length="88" mass="10172">MVNGQPWFDLNYPISGTCTRTDDKENYGKKREEIVNLDISNQNLEGCIIAPGFYSIRKLNCSFNRISCLLGYPEQINLEEVDYSHNQH</sequence>
<gene>
    <name evidence="1" type="ORF">RFULGI_LOCUS11321</name>
</gene>
<dbReference type="Proteomes" id="UP000789396">
    <property type="component" value="Unassembled WGS sequence"/>
</dbReference>
<dbReference type="SUPFAM" id="SSF52058">
    <property type="entry name" value="L domain-like"/>
    <property type="match status" value="1"/>
</dbReference>